<reference evidence="2" key="1">
    <citation type="submission" date="2023-12" db="EMBL/GenBank/DDBJ databases">
        <title>Genome assembly of Anisodus tanguticus.</title>
        <authorList>
            <person name="Wang Y.-J."/>
        </authorList>
    </citation>
    <scope>NUCLEOTIDE SEQUENCE</scope>
    <source>
        <strain evidence="2">KB-2021</strain>
        <tissue evidence="2">Leaf</tissue>
    </source>
</reference>
<proteinExistence type="predicted"/>
<comment type="caution">
    <text evidence="2">The sequence shown here is derived from an EMBL/GenBank/DDBJ whole genome shotgun (WGS) entry which is preliminary data.</text>
</comment>
<accession>A0AAE1UZ63</accession>
<dbReference type="Proteomes" id="UP001291623">
    <property type="component" value="Unassembled WGS sequence"/>
</dbReference>
<keyword evidence="3" id="KW-1185">Reference proteome</keyword>
<dbReference type="EMBL" id="JAVYJV010000021">
    <property type="protein sequence ID" value="KAK4342639.1"/>
    <property type="molecule type" value="Genomic_DNA"/>
</dbReference>
<evidence type="ECO:0000313" key="2">
    <source>
        <dbReference type="EMBL" id="KAK4342639.1"/>
    </source>
</evidence>
<feature type="compositionally biased region" description="Acidic residues" evidence="1">
    <location>
        <begin position="102"/>
        <end position="123"/>
    </location>
</feature>
<dbReference type="AlphaFoldDB" id="A0AAE1UZ63"/>
<feature type="compositionally biased region" description="Basic and acidic residues" evidence="1">
    <location>
        <begin position="86"/>
        <end position="96"/>
    </location>
</feature>
<feature type="region of interest" description="Disordered" evidence="1">
    <location>
        <begin position="81"/>
        <end position="123"/>
    </location>
</feature>
<evidence type="ECO:0000256" key="1">
    <source>
        <dbReference type="SAM" id="MobiDB-lite"/>
    </source>
</evidence>
<name>A0AAE1UZ63_9SOLA</name>
<organism evidence="2 3">
    <name type="scientific">Anisodus tanguticus</name>
    <dbReference type="NCBI Taxonomy" id="243964"/>
    <lineage>
        <taxon>Eukaryota</taxon>
        <taxon>Viridiplantae</taxon>
        <taxon>Streptophyta</taxon>
        <taxon>Embryophyta</taxon>
        <taxon>Tracheophyta</taxon>
        <taxon>Spermatophyta</taxon>
        <taxon>Magnoliopsida</taxon>
        <taxon>eudicotyledons</taxon>
        <taxon>Gunneridae</taxon>
        <taxon>Pentapetalae</taxon>
        <taxon>asterids</taxon>
        <taxon>lamiids</taxon>
        <taxon>Solanales</taxon>
        <taxon>Solanaceae</taxon>
        <taxon>Solanoideae</taxon>
        <taxon>Hyoscyameae</taxon>
        <taxon>Anisodus</taxon>
    </lineage>
</organism>
<gene>
    <name evidence="2" type="ORF">RND71_038455</name>
</gene>
<protein>
    <submittedName>
        <fullName evidence="2">Uncharacterized protein</fullName>
    </submittedName>
</protein>
<sequence>MIDISNVKALKLNVKLILTPAEERSAQSTLLAHLHKMVVIAGERFELDFSSIFIEAPHTTHSRALFGDDSRMPTDEYINSVDLMDADTKADDEKKSQAQGDNNDDEEDEVLEDADVDTEGDDD</sequence>
<evidence type="ECO:0000313" key="3">
    <source>
        <dbReference type="Proteomes" id="UP001291623"/>
    </source>
</evidence>